<accession>A0A6G6GJP0</accession>
<dbReference type="AlphaFoldDB" id="A0A6G6GJP0"/>
<dbReference type="Proteomes" id="UP000505306">
    <property type="component" value="Chromosome"/>
</dbReference>
<evidence type="ECO:0000313" key="1">
    <source>
        <dbReference type="EMBL" id="QIE58633.1"/>
    </source>
</evidence>
<keyword evidence="2" id="KW-1185">Reference proteome</keyword>
<reference evidence="1 2" key="1">
    <citation type="submission" date="2020-02" db="EMBL/GenBank/DDBJ databases">
        <title>Complete genome sequence of Flavobacteriaceae bacterium.</title>
        <authorList>
            <person name="Kim S.-J."/>
            <person name="Kim Y.-S."/>
            <person name="Kim K.-H."/>
        </authorList>
    </citation>
    <scope>NUCLEOTIDE SEQUENCE [LARGE SCALE GENOMIC DNA]</scope>
    <source>
        <strain evidence="1 2">RR4-40</strain>
    </source>
</reference>
<dbReference type="EMBL" id="CP049057">
    <property type="protein sequence ID" value="QIE58633.1"/>
    <property type="molecule type" value="Genomic_DNA"/>
</dbReference>
<evidence type="ECO:0000313" key="2">
    <source>
        <dbReference type="Proteomes" id="UP000505306"/>
    </source>
</evidence>
<sequence>MDKQESKKLDMRFKNIKVLKYSQFDLLEEFDKDVRPLVNFNSNFQFKVEPENNQITCVVMVQISILETGELFSELKVENVIEMTPLAEIIETSDGSHNVPNGILQLVVSLSISTVRGILSEKVKGTIMQDEIYPLIDPASLISNNV</sequence>
<name>A0A6G6GJP0_9FLAO</name>
<protein>
    <submittedName>
        <fullName evidence="1">Uncharacterized protein</fullName>
    </submittedName>
</protein>
<organism evidence="1 2">
    <name type="scientific">Rasiella rasia</name>
    <dbReference type="NCBI Taxonomy" id="2744027"/>
    <lineage>
        <taxon>Bacteria</taxon>
        <taxon>Pseudomonadati</taxon>
        <taxon>Bacteroidota</taxon>
        <taxon>Flavobacteriia</taxon>
        <taxon>Flavobacteriales</taxon>
        <taxon>Flavobacteriaceae</taxon>
        <taxon>Rasiella</taxon>
    </lineage>
</organism>
<proteinExistence type="predicted"/>
<gene>
    <name evidence="1" type="ORF">G5B37_03375</name>
</gene>
<dbReference type="RefSeq" id="WP_164678666.1">
    <property type="nucleotide sequence ID" value="NZ_CP049057.1"/>
</dbReference>
<dbReference type="KEGG" id="mgel:G5B37_03375"/>